<name>A0A4C1UTW2_EUMVA</name>
<dbReference type="AlphaFoldDB" id="A0A4C1UTW2"/>
<dbReference type="Proteomes" id="UP000299102">
    <property type="component" value="Unassembled WGS sequence"/>
</dbReference>
<evidence type="ECO:0000256" key="1">
    <source>
        <dbReference type="SAM" id="MobiDB-lite"/>
    </source>
</evidence>
<accession>A0A4C1UTW2</accession>
<reference evidence="2 3" key="1">
    <citation type="journal article" date="2019" name="Commun. Biol.">
        <title>The bagworm genome reveals a unique fibroin gene that provides high tensile strength.</title>
        <authorList>
            <person name="Kono N."/>
            <person name="Nakamura H."/>
            <person name="Ohtoshi R."/>
            <person name="Tomita M."/>
            <person name="Numata K."/>
            <person name="Arakawa K."/>
        </authorList>
    </citation>
    <scope>NUCLEOTIDE SEQUENCE [LARGE SCALE GENOMIC DNA]</scope>
</reference>
<organism evidence="2 3">
    <name type="scientific">Eumeta variegata</name>
    <name type="common">Bagworm moth</name>
    <name type="synonym">Eumeta japonica</name>
    <dbReference type="NCBI Taxonomy" id="151549"/>
    <lineage>
        <taxon>Eukaryota</taxon>
        <taxon>Metazoa</taxon>
        <taxon>Ecdysozoa</taxon>
        <taxon>Arthropoda</taxon>
        <taxon>Hexapoda</taxon>
        <taxon>Insecta</taxon>
        <taxon>Pterygota</taxon>
        <taxon>Neoptera</taxon>
        <taxon>Endopterygota</taxon>
        <taxon>Lepidoptera</taxon>
        <taxon>Glossata</taxon>
        <taxon>Ditrysia</taxon>
        <taxon>Tineoidea</taxon>
        <taxon>Psychidae</taxon>
        <taxon>Oiketicinae</taxon>
        <taxon>Eumeta</taxon>
    </lineage>
</organism>
<comment type="caution">
    <text evidence="2">The sequence shown here is derived from an EMBL/GenBank/DDBJ whole genome shotgun (WGS) entry which is preliminary data.</text>
</comment>
<evidence type="ECO:0000313" key="3">
    <source>
        <dbReference type="Proteomes" id="UP000299102"/>
    </source>
</evidence>
<dbReference type="EMBL" id="BGZK01000225">
    <property type="protein sequence ID" value="GBP29878.1"/>
    <property type="molecule type" value="Genomic_DNA"/>
</dbReference>
<feature type="compositionally biased region" description="Basic residues" evidence="1">
    <location>
        <begin position="203"/>
        <end position="212"/>
    </location>
</feature>
<sequence length="244" mass="27335">MSPRLHKLMVHLIHHGRLNGDVPMQPTAQGRYAKRAKVRKIRILMSHRLSHGLFVFANDSSRTGAASGRRFWVQIRTVAGSEIEIDCGTVSRIEDETITKIENGTILTTRSIIVKDEGIYSMSMQAEPGESIVYKQATYRKGDVPVCVEDNDWIRPRRPSITPPSSPLTLLDSLLPSYPIRRYFAKPLCLVRTAAEEREKSRYNKGGKKGGRRGQIISPGQAGGIETSIRRLRGDVLRDDIGQC</sequence>
<keyword evidence="3" id="KW-1185">Reference proteome</keyword>
<proteinExistence type="predicted"/>
<evidence type="ECO:0000313" key="2">
    <source>
        <dbReference type="EMBL" id="GBP29878.1"/>
    </source>
</evidence>
<protein>
    <submittedName>
        <fullName evidence="2">Uncharacterized protein</fullName>
    </submittedName>
</protein>
<gene>
    <name evidence="2" type="ORF">EVAR_20208_1</name>
</gene>
<feature type="region of interest" description="Disordered" evidence="1">
    <location>
        <begin position="199"/>
        <end position="221"/>
    </location>
</feature>